<name>A0A160FLR9_9BURK</name>
<evidence type="ECO:0000256" key="5">
    <source>
        <dbReference type="ARBA" id="ARBA00025649"/>
    </source>
</evidence>
<dbReference type="InterPro" id="IPR014731">
    <property type="entry name" value="ETF_asu_C"/>
</dbReference>
<dbReference type="EMBL" id="CP014578">
    <property type="protein sequence ID" value="ANB73078.1"/>
    <property type="molecule type" value="Genomic_DNA"/>
</dbReference>
<gene>
    <name evidence="10" type="ORF">AYM40_12425</name>
</gene>
<dbReference type="FunFam" id="3.40.50.1220:FF:000001">
    <property type="entry name" value="Electron transfer flavoprotein, alpha subunit"/>
    <property type="match status" value="1"/>
</dbReference>
<dbReference type="SMART" id="SM00893">
    <property type="entry name" value="ETF"/>
    <property type="match status" value="1"/>
</dbReference>
<dbReference type="GO" id="GO:0009055">
    <property type="term" value="F:electron transfer activity"/>
    <property type="evidence" value="ECO:0007669"/>
    <property type="project" value="InterPro"/>
</dbReference>
<feature type="domain" description="Electron transfer flavoprotein alpha/beta-subunit N-terminal" evidence="9">
    <location>
        <begin position="3"/>
        <end position="179"/>
    </location>
</feature>
<evidence type="ECO:0000256" key="2">
    <source>
        <dbReference type="ARBA" id="ARBA00022630"/>
    </source>
</evidence>
<dbReference type="InterPro" id="IPR029035">
    <property type="entry name" value="DHS-like_NAD/FAD-binding_dom"/>
</dbReference>
<evidence type="ECO:0000256" key="4">
    <source>
        <dbReference type="ARBA" id="ARBA00022982"/>
    </source>
</evidence>
<dbReference type="InterPro" id="IPR014729">
    <property type="entry name" value="Rossmann-like_a/b/a_fold"/>
</dbReference>
<dbReference type="SUPFAM" id="SSF52467">
    <property type="entry name" value="DHS-like NAD/FAD-binding domain"/>
    <property type="match status" value="1"/>
</dbReference>
<keyword evidence="11" id="KW-1185">Reference proteome</keyword>
<dbReference type="Proteomes" id="UP000076852">
    <property type="component" value="Chromosome 1"/>
</dbReference>
<dbReference type="Gene3D" id="3.40.50.1220">
    <property type="entry name" value="TPP-binding domain"/>
    <property type="match status" value="1"/>
</dbReference>
<dbReference type="RefSeq" id="WP_063496484.1">
    <property type="nucleotide sequence ID" value="NZ_CP014578.1"/>
</dbReference>
<dbReference type="PIRSF" id="PIRSF000089">
    <property type="entry name" value="Electra_flavoP_a"/>
    <property type="match status" value="1"/>
</dbReference>
<dbReference type="AlphaFoldDB" id="A0A160FLR9"/>
<feature type="binding site" evidence="8">
    <location>
        <begin position="255"/>
        <end position="262"/>
    </location>
    <ligand>
        <name>FAD</name>
        <dbReference type="ChEBI" id="CHEBI:57692"/>
    </ligand>
</feature>
<keyword evidence="4" id="KW-0249">Electron transport</keyword>
<accession>A0A160FLR9</accession>
<sequence>MRSLVIVETEGGRLADATLRVISAVMQHGRPVDVLLPDAALAASAEKIAGIERVLVMTDEANEHVVPETLAAQLHAIHGSYALIAASHRTLGRSALPRAAALAGGAFIPDVVAVEGDSGFVRSLYAGSVVANVRTSSAVTFASFRASSFAPAAHSGGTATRVTLEPVARFTRTTLVERQASARTGRDLPDARIVVAGGRGLASKDNMDRLGELAQKMGAALGASRAAVDAGYAPNTAQVGQTGKMVAPDAYLAFGISGAIQHLAGMKDSKIIVAINKDPDAPIFSVADIGLVGDLFDVVGEIEAHVGAGGMSR</sequence>
<keyword evidence="3 8" id="KW-0274">FAD</keyword>
<evidence type="ECO:0000256" key="1">
    <source>
        <dbReference type="ARBA" id="ARBA00005817"/>
    </source>
</evidence>
<dbReference type="Pfam" id="PF01012">
    <property type="entry name" value="ETF"/>
    <property type="match status" value="1"/>
</dbReference>
<keyword evidence="4" id="KW-0813">Transport</keyword>
<dbReference type="OrthoDB" id="9770286at2"/>
<dbReference type="PANTHER" id="PTHR43153:SF1">
    <property type="entry name" value="ELECTRON TRANSFER FLAVOPROTEIN SUBUNIT ALPHA, MITOCHONDRIAL"/>
    <property type="match status" value="1"/>
</dbReference>
<dbReference type="KEGG" id="buz:AYM40_12425"/>
<organism evidence="10 11">
    <name type="scientific">Paraburkholderia phytofirmans OLGA172</name>
    <dbReference type="NCBI Taxonomy" id="1417228"/>
    <lineage>
        <taxon>Bacteria</taxon>
        <taxon>Pseudomonadati</taxon>
        <taxon>Pseudomonadota</taxon>
        <taxon>Betaproteobacteria</taxon>
        <taxon>Burkholderiales</taxon>
        <taxon>Burkholderiaceae</taxon>
        <taxon>Paraburkholderia</taxon>
    </lineage>
</organism>
<dbReference type="PANTHER" id="PTHR43153">
    <property type="entry name" value="ELECTRON TRANSFER FLAVOPROTEIN ALPHA"/>
    <property type="match status" value="1"/>
</dbReference>
<dbReference type="STRING" id="1804984.AYM40_12425"/>
<evidence type="ECO:0000259" key="9">
    <source>
        <dbReference type="SMART" id="SM00893"/>
    </source>
</evidence>
<protein>
    <recommendedName>
        <fullName evidence="6">Electron transfer flavoprotein subunit alpha</fullName>
    </recommendedName>
    <alternativeName>
        <fullName evidence="7">Electron transfer flavoprotein large subunit</fullName>
    </alternativeName>
</protein>
<comment type="function">
    <text evidence="5">The electron transfer flavoprotein serves as a specific electron acceptor for other dehydrogenases. It transfers the electrons to the main respiratory chain via ETF-ubiquinone oxidoreductase (ETF dehydrogenase).</text>
</comment>
<dbReference type="InterPro" id="IPR014730">
    <property type="entry name" value="ETF_a/b_N"/>
</dbReference>
<feature type="binding site" evidence="8">
    <location>
        <position position="276"/>
    </location>
    <ligand>
        <name>FAD</name>
        <dbReference type="ChEBI" id="CHEBI:57692"/>
    </ligand>
</feature>
<feature type="binding site" evidence="8">
    <location>
        <begin position="224"/>
        <end position="225"/>
    </location>
    <ligand>
        <name>FAD</name>
        <dbReference type="ChEBI" id="CHEBI:57692"/>
    </ligand>
</feature>
<dbReference type="Gene3D" id="3.40.50.620">
    <property type="entry name" value="HUPs"/>
    <property type="match status" value="1"/>
</dbReference>
<dbReference type="Pfam" id="PF00766">
    <property type="entry name" value="ETF_alpha"/>
    <property type="match status" value="1"/>
</dbReference>
<feature type="binding site" evidence="8">
    <location>
        <position position="199"/>
    </location>
    <ligand>
        <name>FAD</name>
        <dbReference type="ChEBI" id="CHEBI:57692"/>
    </ligand>
</feature>
<evidence type="ECO:0000313" key="11">
    <source>
        <dbReference type="Proteomes" id="UP000076852"/>
    </source>
</evidence>
<evidence type="ECO:0000256" key="7">
    <source>
        <dbReference type="ARBA" id="ARBA00079299"/>
    </source>
</evidence>
<reference evidence="10 11" key="1">
    <citation type="journal article" date="2016" name="Gene">
        <title>PacBio SMRT assembly of a complex multi-replicon genome reveals chlorocatechol degradative operon in a region of genome plasticity.</title>
        <authorList>
            <person name="Ricker N."/>
            <person name="Shen S.Y."/>
            <person name="Goordial J."/>
            <person name="Jin S."/>
            <person name="Fulthorpe R.R."/>
        </authorList>
    </citation>
    <scope>NUCLEOTIDE SEQUENCE [LARGE SCALE GENOMIC DNA]</scope>
    <source>
        <strain evidence="10 11">OLGA172</strain>
    </source>
</reference>
<keyword evidence="2" id="KW-0285">Flavoprotein</keyword>
<dbReference type="SUPFAM" id="SSF52402">
    <property type="entry name" value="Adenine nucleotide alpha hydrolases-like"/>
    <property type="match status" value="1"/>
</dbReference>
<evidence type="ECO:0000256" key="8">
    <source>
        <dbReference type="PIRSR" id="PIRSR000089-1"/>
    </source>
</evidence>
<evidence type="ECO:0000256" key="3">
    <source>
        <dbReference type="ARBA" id="ARBA00022827"/>
    </source>
</evidence>
<dbReference type="InterPro" id="IPR001308">
    <property type="entry name" value="ETF_a/FixB"/>
</dbReference>
<feature type="binding site" evidence="8">
    <location>
        <begin position="238"/>
        <end position="242"/>
    </location>
    <ligand>
        <name>FAD</name>
        <dbReference type="ChEBI" id="CHEBI:57692"/>
    </ligand>
</feature>
<comment type="similarity">
    <text evidence="1">Belongs to the ETF alpha-subunit/FixB family.</text>
</comment>
<dbReference type="GO" id="GO:0033539">
    <property type="term" value="P:fatty acid beta-oxidation using acyl-CoA dehydrogenase"/>
    <property type="evidence" value="ECO:0007669"/>
    <property type="project" value="TreeGrafter"/>
</dbReference>
<proteinExistence type="inferred from homology"/>
<dbReference type="GO" id="GO:0050660">
    <property type="term" value="F:flavin adenine dinucleotide binding"/>
    <property type="evidence" value="ECO:0007669"/>
    <property type="project" value="InterPro"/>
</dbReference>
<evidence type="ECO:0000256" key="6">
    <source>
        <dbReference type="ARBA" id="ARBA00068674"/>
    </source>
</evidence>
<comment type="cofactor">
    <cofactor evidence="8">
        <name>FAD</name>
        <dbReference type="ChEBI" id="CHEBI:57692"/>
    </cofactor>
    <text evidence="8">Binds 1 FAD per dimer.</text>
</comment>
<evidence type="ECO:0000313" key="10">
    <source>
        <dbReference type="EMBL" id="ANB73078.1"/>
    </source>
</evidence>